<dbReference type="AlphaFoldDB" id="A0A2N7TR40"/>
<feature type="compositionally biased region" description="Acidic residues" evidence="1">
    <location>
        <begin position="442"/>
        <end position="456"/>
    </location>
</feature>
<feature type="region of interest" description="Disordered" evidence="1">
    <location>
        <begin position="431"/>
        <end position="471"/>
    </location>
</feature>
<proteinExistence type="predicted"/>
<feature type="region of interest" description="Disordered" evidence="1">
    <location>
        <begin position="217"/>
        <end position="265"/>
    </location>
</feature>
<keyword evidence="4" id="KW-1185">Reference proteome</keyword>
<dbReference type="Pfam" id="PF11740">
    <property type="entry name" value="KfrA_N"/>
    <property type="match status" value="1"/>
</dbReference>
<name>A0A2N7TR40_9GAMM</name>
<feature type="region of interest" description="Disordered" evidence="1">
    <location>
        <begin position="301"/>
        <end position="322"/>
    </location>
</feature>
<dbReference type="InterPro" id="IPR021104">
    <property type="entry name" value="KfrA_DNA-bd_N"/>
</dbReference>
<organism evidence="3 4">
    <name type="scientific">Halomonas heilongjiangensis</name>
    <dbReference type="NCBI Taxonomy" id="1387883"/>
    <lineage>
        <taxon>Bacteria</taxon>
        <taxon>Pseudomonadati</taxon>
        <taxon>Pseudomonadota</taxon>
        <taxon>Gammaproteobacteria</taxon>
        <taxon>Oceanospirillales</taxon>
        <taxon>Halomonadaceae</taxon>
        <taxon>Halomonas</taxon>
    </lineage>
</organism>
<sequence>MRRRTPPRHGRQHDVTFRRGQPSFPVLLHAAPPIASRLFSRHRRADCPALPPINQDKPRNLAFTRHAINKITFYVLCNNLPRYGRMGYPASEAGGGGHPETSAVPPDRATDQENGMARSGVRYEDVQRAIDDLLARGESPSVQKVREVLGTGSFTTISEHLRLWRTRREENRDLPPPRGMPEALQALAEALWDRAQEAAGEALTHYREEANRQVEAARDEVAEARRQAEDAEQRESALASHLASTERRLEERSATLARGEAEREALAEQQARLTARTEQLEEQLERLQLENERQAREHQLALTERETQQRERLAQEEQRHESAEARLMALLDEARQERQAAEKAHAARAGQLETRLERLQQQLQEARREFAEEEKRHRETGWERARAEEQASTLRHEQALLQARIDEQKRLLEDQARRLRELEAQLNRCLWQTPVTARGDEAAPDEAEPDNDEGPAEAEPSEKGSDTNRER</sequence>
<feature type="compositionally biased region" description="Basic and acidic residues" evidence="1">
    <location>
        <begin position="244"/>
        <end position="265"/>
    </location>
</feature>
<dbReference type="Proteomes" id="UP000235346">
    <property type="component" value="Unassembled WGS sequence"/>
</dbReference>
<evidence type="ECO:0000256" key="1">
    <source>
        <dbReference type="SAM" id="MobiDB-lite"/>
    </source>
</evidence>
<feature type="compositionally biased region" description="Basic and acidic residues" evidence="1">
    <location>
        <begin position="460"/>
        <end position="471"/>
    </location>
</feature>
<feature type="compositionally biased region" description="Basic and acidic residues" evidence="1">
    <location>
        <begin position="217"/>
        <end position="235"/>
    </location>
</feature>
<feature type="domain" description="KfrA N-terminal DNA-binding" evidence="2">
    <location>
        <begin position="123"/>
        <end position="233"/>
    </location>
</feature>
<evidence type="ECO:0000313" key="4">
    <source>
        <dbReference type="Proteomes" id="UP000235346"/>
    </source>
</evidence>
<dbReference type="EMBL" id="PNRE01000025">
    <property type="protein sequence ID" value="PMR70647.1"/>
    <property type="molecule type" value="Genomic_DNA"/>
</dbReference>
<reference evidence="3 4" key="1">
    <citation type="submission" date="2018-01" db="EMBL/GenBank/DDBJ databases">
        <title>Halomonas endophytica sp. nov., isolated from storage liquid in the stems of Populus euphratica.</title>
        <authorList>
            <person name="Chen C."/>
        </authorList>
    </citation>
    <scope>NUCLEOTIDE SEQUENCE [LARGE SCALE GENOMIC DNA]</scope>
    <source>
        <strain evidence="3 4">DSM 26881</strain>
    </source>
</reference>
<accession>A0A2N7TR40</accession>
<evidence type="ECO:0000259" key="2">
    <source>
        <dbReference type="Pfam" id="PF11740"/>
    </source>
</evidence>
<comment type="caution">
    <text evidence="3">The sequence shown here is derived from an EMBL/GenBank/DDBJ whole genome shotgun (WGS) entry which is preliminary data.</text>
</comment>
<dbReference type="OrthoDB" id="583532at2"/>
<feature type="region of interest" description="Disordered" evidence="1">
    <location>
        <begin position="91"/>
        <end position="118"/>
    </location>
</feature>
<gene>
    <name evidence="3" type="ORF">C1H66_05035</name>
</gene>
<protein>
    <recommendedName>
        <fullName evidence="2">KfrA N-terminal DNA-binding domain-containing protein</fullName>
    </recommendedName>
</protein>
<evidence type="ECO:0000313" key="3">
    <source>
        <dbReference type="EMBL" id="PMR70647.1"/>
    </source>
</evidence>